<evidence type="ECO:0000313" key="3">
    <source>
        <dbReference type="EMBL" id="QHC00165.1"/>
    </source>
</evidence>
<dbReference type="Gene3D" id="3.40.50.1820">
    <property type="entry name" value="alpha/beta hydrolase"/>
    <property type="match status" value="1"/>
</dbReference>
<feature type="domain" description="AB hydrolase-1" evidence="2">
    <location>
        <begin position="89"/>
        <end position="187"/>
    </location>
</feature>
<sequence length="287" mass="29644">MTVSGSRKRRGPASVVVKVALVVVLAVIAVYGALWALQRKMIYQADTSPVPPAADVIPGAQDVTLSTDDGLELGAWLVPPDPAADRGIAVLFAPGNGGNREGRADLAQLLSDRGFTVLLMDYRGYGGNPGSPSEDGLASDAAAAAEFLAQQGFSPQQTIYFGESLGSAVVARLQEATPPAGVVMRSPFTSMADVAADIVPWAPVGLLLRDEFPVTEYVAASDVPTTVIWATADTLIDPAMSEQVADAAEQNGHLVEAMTLPGANHNDPVTAGAEVADAVVRLAEAIA</sequence>
<proteinExistence type="predicted"/>
<accession>A0A7L4YLL0</accession>
<feature type="transmembrane region" description="Helical" evidence="1">
    <location>
        <begin position="15"/>
        <end position="37"/>
    </location>
</feature>
<dbReference type="InterPro" id="IPR000073">
    <property type="entry name" value="AB_hydrolase_1"/>
</dbReference>
<keyword evidence="1" id="KW-0812">Transmembrane</keyword>
<reference evidence="3 4" key="1">
    <citation type="journal article" date="2018" name="Int. J. Syst. Evol. Microbiol.">
        <title>Epidermidibacterium keratini gen. nov., sp. nov., a member of the family Sporichthyaceae, isolated from keratin epidermis.</title>
        <authorList>
            <person name="Lee D.G."/>
            <person name="Trujillo M.E."/>
            <person name="Kang S."/>
            <person name="Nam J.J."/>
            <person name="Kim Y.J."/>
        </authorList>
    </citation>
    <scope>NUCLEOTIDE SEQUENCE [LARGE SCALE GENOMIC DNA]</scope>
    <source>
        <strain evidence="3 4">EPI-7</strain>
    </source>
</reference>
<dbReference type="AlphaFoldDB" id="A0A7L4YLL0"/>
<gene>
    <name evidence="3" type="ORF">EK0264_07675</name>
</gene>
<dbReference type="Proteomes" id="UP000463857">
    <property type="component" value="Chromosome"/>
</dbReference>
<protein>
    <submittedName>
        <fullName evidence="3">Alpha/beta fold hydrolase</fullName>
    </submittedName>
</protein>
<evidence type="ECO:0000313" key="4">
    <source>
        <dbReference type="Proteomes" id="UP000463857"/>
    </source>
</evidence>
<dbReference type="Pfam" id="PF00561">
    <property type="entry name" value="Abhydrolase_1"/>
    <property type="match status" value="1"/>
</dbReference>
<dbReference type="PANTHER" id="PTHR12277:SF79">
    <property type="entry name" value="XAA-PRO DIPEPTIDYL-PEPTIDASE-RELATED"/>
    <property type="match status" value="1"/>
</dbReference>
<dbReference type="EMBL" id="CP047156">
    <property type="protein sequence ID" value="QHC00165.1"/>
    <property type="molecule type" value="Genomic_DNA"/>
</dbReference>
<keyword evidence="3" id="KW-0378">Hydrolase</keyword>
<dbReference type="GO" id="GO:0016787">
    <property type="term" value="F:hydrolase activity"/>
    <property type="evidence" value="ECO:0007669"/>
    <property type="project" value="UniProtKB-KW"/>
</dbReference>
<keyword evidence="1" id="KW-1133">Transmembrane helix</keyword>
<evidence type="ECO:0000259" key="2">
    <source>
        <dbReference type="Pfam" id="PF00561"/>
    </source>
</evidence>
<dbReference type="SUPFAM" id="SSF53474">
    <property type="entry name" value="alpha/beta-Hydrolases"/>
    <property type="match status" value="1"/>
</dbReference>
<dbReference type="PANTHER" id="PTHR12277">
    <property type="entry name" value="ALPHA/BETA HYDROLASE DOMAIN-CONTAINING PROTEIN"/>
    <property type="match status" value="1"/>
</dbReference>
<dbReference type="KEGG" id="eke:EK0264_07675"/>
<name>A0A7L4YLL0_9ACTN</name>
<evidence type="ECO:0000256" key="1">
    <source>
        <dbReference type="SAM" id="Phobius"/>
    </source>
</evidence>
<dbReference type="InterPro" id="IPR029058">
    <property type="entry name" value="AB_hydrolase_fold"/>
</dbReference>
<dbReference type="FunCoup" id="A0A7L4YLL0">
    <property type="interactions" value="267"/>
</dbReference>
<keyword evidence="4" id="KW-1185">Reference proteome</keyword>
<organism evidence="3 4">
    <name type="scientific">Epidermidibacterium keratini</name>
    <dbReference type="NCBI Taxonomy" id="1891644"/>
    <lineage>
        <taxon>Bacteria</taxon>
        <taxon>Bacillati</taxon>
        <taxon>Actinomycetota</taxon>
        <taxon>Actinomycetes</taxon>
        <taxon>Sporichthyales</taxon>
        <taxon>Sporichthyaceae</taxon>
        <taxon>Epidermidibacterium</taxon>
    </lineage>
</organism>
<dbReference type="InParanoid" id="A0A7L4YLL0"/>
<keyword evidence="1" id="KW-0472">Membrane</keyword>
<dbReference type="OrthoDB" id="9777090at2"/>